<dbReference type="Proteomes" id="UP000015101">
    <property type="component" value="Unassembled WGS sequence"/>
</dbReference>
<dbReference type="AlphaFoldDB" id="T1FC82"/>
<keyword evidence="3" id="KW-1185">Reference proteome</keyword>
<dbReference type="HOGENOM" id="CLU_1779466_0_0_1"/>
<reference evidence="3" key="1">
    <citation type="submission" date="2012-12" db="EMBL/GenBank/DDBJ databases">
        <authorList>
            <person name="Hellsten U."/>
            <person name="Grimwood J."/>
            <person name="Chapman J.A."/>
            <person name="Shapiro H."/>
            <person name="Aerts A."/>
            <person name="Otillar R.P."/>
            <person name="Terry A.Y."/>
            <person name="Boore J.L."/>
            <person name="Simakov O."/>
            <person name="Marletaz F."/>
            <person name="Cho S.-J."/>
            <person name="Edsinger-Gonzales E."/>
            <person name="Havlak P."/>
            <person name="Kuo D.-H."/>
            <person name="Larsson T."/>
            <person name="Lv J."/>
            <person name="Arendt D."/>
            <person name="Savage R."/>
            <person name="Osoegawa K."/>
            <person name="de Jong P."/>
            <person name="Lindberg D.R."/>
            <person name="Seaver E.C."/>
            <person name="Weisblat D.A."/>
            <person name="Putnam N.H."/>
            <person name="Grigoriev I.V."/>
            <person name="Rokhsar D.S."/>
        </authorList>
    </citation>
    <scope>NUCLEOTIDE SEQUENCE</scope>
</reference>
<sequence length="146" mass="16086">MSKAWILLNSNPGTAKSSPGGLTIELFFVTKTSSYLHRKSININNGNCGDRICTKTNVGGKVVGKCMEAKASVTEDDDYMTFWRNENMKGCRKNNGNCGTDSCVEVKTLIGDVSVRCDDVDYQTYSTFPSYRGSFTVVIFVPGFDF</sequence>
<protein>
    <submittedName>
        <fullName evidence="1 2">Uncharacterized protein</fullName>
    </submittedName>
</protein>
<evidence type="ECO:0000313" key="3">
    <source>
        <dbReference type="Proteomes" id="UP000015101"/>
    </source>
</evidence>
<dbReference type="RefSeq" id="XP_009024169.1">
    <property type="nucleotide sequence ID" value="XM_009025921.1"/>
</dbReference>
<reference evidence="1 3" key="2">
    <citation type="journal article" date="2013" name="Nature">
        <title>Insights into bilaterian evolution from three spiralian genomes.</title>
        <authorList>
            <person name="Simakov O."/>
            <person name="Marletaz F."/>
            <person name="Cho S.J."/>
            <person name="Edsinger-Gonzales E."/>
            <person name="Havlak P."/>
            <person name="Hellsten U."/>
            <person name="Kuo D.H."/>
            <person name="Larsson T."/>
            <person name="Lv J."/>
            <person name="Arendt D."/>
            <person name="Savage R."/>
            <person name="Osoegawa K."/>
            <person name="de Jong P."/>
            <person name="Grimwood J."/>
            <person name="Chapman J.A."/>
            <person name="Shapiro H."/>
            <person name="Aerts A."/>
            <person name="Otillar R.P."/>
            <person name="Terry A.Y."/>
            <person name="Boore J.L."/>
            <person name="Grigoriev I.V."/>
            <person name="Lindberg D.R."/>
            <person name="Seaver E.C."/>
            <person name="Weisblat D.A."/>
            <person name="Putnam N.H."/>
            <person name="Rokhsar D.S."/>
        </authorList>
    </citation>
    <scope>NUCLEOTIDE SEQUENCE</scope>
</reference>
<dbReference type="GeneID" id="20206431"/>
<accession>T1FC82</accession>
<dbReference type="EMBL" id="AMQM01006171">
    <property type="status" value="NOT_ANNOTATED_CDS"/>
    <property type="molecule type" value="Genomic_DNA"/>
</dbReference>
<reference evidence="2" key="3">
    <citation type="submission" date="2015-06" db="UniProtKB">
        <authorList>
            <consortium name="EnsemblMetazoa"/>
        </authorList>
    </citation>
    <scope>IDENTIFICATION</scope>
</reference>
<dbReference type="CTD" id="20206431"/>
<evidence type="ECO:0000313" key="2">
    <source>
        <dbReference type="EnsemblMetazoa" id="HelroP177769"/>
    </source>
</evidence>
<dbReference type="EnsemblMetazoa" id="HelroT177769">
    <property type="protein sequence ID" value="HelroP177769"/>
    <property type="gene ID" value="HelroG177769"/>
</dbReference>
<name>T1FC82_HELRO</name>
<gene>
    <name evidence="2" type="primary">20206431</name>
    <name evidence="1" type="ORF">HELRODRAFT_177769</name>
</gene>
<dbReference type="EMBL" id="KB097304">
    <property type="protein sequence ID" value="ESN97710.1"/>
    <property type="molecule type" value="Genomic_DNA"/>
</dbReference>
<evidence type="ECO:0000313" key="1">
    <source>
        <dbReference type="EMBL" id="ESN97710.1"/>
    </source>
</evidence>
<proteinExistence type="predicted"/>
<dbReference type="InParanoid" id="T1FC82"/>
<dbReference type="KEGG" id="hro:HELRODRAFT_177769"/>
<organism evidence="2 3">
    <name type="scientific">Helobdella robusta</name>
    <name type="common">Californian leech</name>
    <dbReference type="NCBI Taxonomy" id="6412"/>
    <lineage>
        <taxon>Eukaryota</taxon>
        <taxon>Metazoa</taxon>
        <taxon>Spiralia</taxon>
        <taxon>Lophotrochozoa</taxon>
        <taxon>Annelida</taxon>
        <taxon>Clitellata</taxon>
        <taxon>Hirudinea</taxon>
        <taxon>Rhynchobdellida</taxon>
        <taxon>Glossiphoniidae</taxon>
        <taxon>Helobdella</taxon>
    </lineage>
</organism>